<organism evidence="2 3">
    <name type="scientific">Pleurodeles waltl</name>
    <name type="common">Iberian ribbed newt</name>
    <dbReference type="NCBI Taxonomy" id="8319"/>
    <lineage>
        <taxon>Eukaryota</taxon>
        <taxon>Metazoa</taxon>
        <taxon>Chordata</taxon>
        <taxon>Craniata</taxon>
        <taxon>Vertebrata</taxon>
        <taxon>Euteleostomi</taxon>
        <taxon>Amphibia</taxon>
        <taxon>Batrachia</taxon>
        <taxon>Caudata</taxon>
        <taxon>Salamandroidea</taxon>
        <taxon>Salamandridae</taxon>
        <taxon>Pleurodelinae</taxon>
        <taxon>Pleurodeles</taxon>
    </lineage>
</organism>
<feature type="region of interest" description="Disordered" evidence="1">
    <location>
        <begin position="1"/>
        <end position="186"/>
    </location>
</feature>
<gene>
    <name evidence="2" type="ORF">NDU88_004595</name>
</gene>
<reference evidence="2" key="1">
    <citation type="journal article" date="2022" name="bioRxiv">
        <title>Sequencing and chromosome-scale assembly of the giantPleurodeles waltlgenome.</title>
        <authorList>
            <person name="Brown T."/>
            <person name="Elewa A."/>
            <person name="Iarovenko S."/>
            <person name="Subramanian E."/>
            <person name="Araus A.J."/>
            <person name="Petzold A."/>
            <person name="Susuki M."/>
            <person name="Suzuki K.-i.T."/>
            <person name="Hayashi T."/>
            <person name="Toyoda A."/>
            <person name="Oliveira C."/>
            <person name="Osipova E."/>
            <person name="Leigh N.D."/>
            <person name="Simon A."/>
            <person name="Yun M.H."/>
        </authorList>
    </citation>
    <scope>NUCLEOTIDE SEQUENCE</scope>
    <source>
        <strain evidence="2">20211129_DDA</strain>
        <tissue evidence="2">Liver</tissue>
    </source>
</reference>
<name>A0AAV7VJE1_PLEWA</name>
<sequence>MSLLKCTHRTNKECVGTPPAARPGQAKRCTPAPTAPSKTGSAHQTGRWLAKSGAFTKPPQLTAAPEAARREAQCPEPRGQSSRPGAVSPPQKPGQEQGQRPLTELRRPPLSRAKCGNRAAPASMLPGRPRCTIGSDGTAPTAQLGHQPANHGARGDPLADIPTEQAPRAAHLPGSCAASAANHSVP</sequence>
<proteinExistence type="predicted"/>
<dbReference type="Proteomes" id="UP001066276">
    <property type="component" value="Chromosome 2_1"/>
</dbReference>
<evidence type="ECO:0000313" key="3">
    <source>
        <dbReference type="Proteomes" id="UP001066276"/>
    </source>
</evidence>
<dbReference type="EMBL" id="JANPWB010000003">
    <property type="protein sequence ID" value="KAJ1200774.1"/>
    <property type="molecule type" value="Genomic_DNA"/>
</dbReference>
<accession>A0AAV7VJE1</accession>
<dbReference type="AlphaFoldDB" id="A0AAV7VJE1"/>
<evidence type="ECO:0000313" key="2">
    <source>
        <dbReference type="EMBL" id="KAJ1200774.1"/>
    </source>
</evidence>
<protein>
    <submittedName>
        <fullName evidence="2">Uncharacterized protein</fullName>
    </submittedName>
</protein>
<comment type="caution">
    <text evidence="2">The sequence shown here is derived from an EMBL/GenBank/DDBJ whole genome shotgun (WGS) entry which is preliminary data.</text>
</comment>
<keyword evidence="3" id="KW-1185">Reference proteome</keyword>
<evidence type="ECO:0000256" key="1">
    <source>
        <dbReference type="SAM" id="MobiDB-lite"/>
    </source>
</evidence>